<sequence>MGIGDGDAFVRLRENAGGEQQLVFGLPAVGDVVKPADEGLRPLVLDRQVGSQDPFFRLAGNGDFYQPVVHRPALCEFMQDFFVVVRIGVIGLGVDAEAMAGLRHDEFVVFRVGKNDFSAAVGRDSDGNRAGFEQEPQAFFTLLHFPGAFFYQAPHLRGLAGDGQ</sequence>
<comment type="caution">
    <text evidence="1">The sequence shown here is derived from an EMBL/GenBank/DDBJ whole genome shotgun (WGS) entry which is preliminary data.</text>
</comment>
<reference evidence="1" key="1">
    <citation type="submission" date="2016-10" db="EMBL/GenBank/DDBJ databases">
        <title>Sequence of Gallionella enrichment culture.</title>
        <authorList>
            <person name="Poehlein A."/>
            <person name="Muehling M."/>
            <person name="Daniel R."/>
        </authorList>
    </citation>
    <scope>NUCLEOTIDE SEQUENCE</scope>
</reference>
<accession>A0A1J5QGD3</accession>
<evidence type="ECO:0000313" key="1">
    <source>
        <dbReference type="EMBL" id="OIQ79068.1"/>
    </source>
</evidence>
<dbReference type="EMBL" id="MLJW01001281">
    <property type="protein sequence ID" value="OIQ79068.1"/>
    <property type="molecule type" value="Genomic_DNA"/>
</dbReference>
<gene>
    <name evidence="1" type="ORF">GALL_392100</name>
</gene>
<protein>
    <submittedName>
        <fullName evidence="1">Uncharacterized protein</fullName>
    </submittedName>
</protein>
<dbReference type="AlphaFoldDB" id="A0A1J5QGD3"/>
<proteinExistence type="predicted"/>
<name>A0A1J5QGD3_9ZZZZ</name>
<organism evidence="1">
    <name type="scientific">mine drainage metagenome</name>
    <dbReference type="NCBI Taxonomy" id="410659"/>
    <lineage>
        <taxon>unclassified sequences</taxon>
        <taxon>metagenomes</taxon>
        <taxon>ecological metagenomes</taxon>
    </lineage>
</organism>